<protein>
    <recommendedName>
        <fullName evidence="3">DUF2845 domain-containing protein</fullName>
    </recommendedName>
</protein>
<keyword evidence="2" id="KW-1185">Reference proteome</keyword>
<dbReference type="EMBL" id="LBNE01000005">
    <property type="protein sequence ID" value="KKO71817.1"/>
    <property type="molecule type" value="Genomic_DNA"/>
</dbReference>
<comment type="caution">
    <text evidence="1">The sequence shown here is derived from an EMBL/GenBank/DDBJ whole genome shotgun (WGS) entry which is preliminary data.</text>
</comment>
<dbReference type="Proteomes" id="UP000078084">
    <property type="component" value="Unassembled WGS sequence"/>
</dbReference>
<evidence type="ECO:0008006" key="3">
    <source>
        <dbReference type="Google" id="ProtNLM"/>
    </source>
</evidence>
<sequence length="111" mass="12978">MELIIFFVVIAVAWAAISHSVKKRKLAERRAYLLRKYGDLGIVDRIMGQMMWQGQTEEQLRDSLGRPADVDQRVMKSKTRETWKYHRQGKNRYGIRVTLENGLVVGWDQKG</sequence>
<gene>
    <name evidence="1" type="ORF">AAV32_09580</name>
</gene>
<reference evidence="1 2" key="1">
    <citation type="submission" date="2015-04" db="EMBL/GenBank/DDBJ databases">
        <title>Genome sequence of Kerstersia gyiorum CG1.</title>
        <authorList>
            <person name="Greninger A.L."/>
            <person name="Kozyreva V."/>
            <person name="Chaturvedi V."/>
        </authorList>
    </citation>
    <scope>NUCLEOTIDE SEQUENCE [LARGE SCALE GENOMIC DNA]</scope>
    <source>
        <strain evidence="1 2">CG1</strain>
    </source>
</reference>
<name>A0A171KSF0_9BURK</name>
<dbReference type="STRING" id="206506.AAV32_09580"/>
<organism evidence="1 2">
    <name type="scientific">Kerstersia gyiorum</name>
    <dbReference type="NCBI Taxonomy" id="206506"/>
    <lineage>
        <taxon>Bacteria</taxon>
        <taxon>Pseudomonadati</taxon>
        <taxon>Pseudomonadota</taxon>
        <taxon>Betaproteobacteria</taxon>
        <taxon>Burkholderiales</taxon>
        <taxon>Alcaligenaceae</taxon>
        <taxon>Kerstersia</taxon>
    </lineage>
</organism>
<evidence type="ECO:0000313" key="1">
    <source>
        <dbReference type="EMBL" id="KKO71817.1"/>
    </source>
</evidence>
<dbReference type="AlphaFoldDB" id="A0A171KSF0"/>
<proteinExistence type="predicted"/>
<evidence type="ECO:0000313" key="2">
    <source>
        <dbReference type="Proteomes" id="UP000078084"/>
    </source>
</evidence>
<accession>A0A171KSF0</accession>
<dbReference type="RefSeq" id="WP_068370830.1">
    <property type="nucleotide sequence ID" value="NZ_LBNE01000005.1"/>
</dbReference>